<name>A0A0N9HVR5_9PSEU</name>
<dbReference type="InterPro" id="IPR032466">
    <property type="entry name" value="Metal_Hydrolase"/>
</dbReference>
<keyword evidence="3" id="KW-0378">Hydrolase</keyword>
<dbReference type="AlphaFoldDB" id="A0A0N9HVR5"/>
<reference evidence="3 4" key="1">
    <citation type="submission" date="2015-07" db="EMBL/GenBank/DDBJ databases">
        <title>Genome sequencing of Kibdelosporangium phytohabitans.</title>
        <authorList>
            <person name="Qin S."/>
            <person name="Xing K."/>
        </authorList>
    </citation>
    <scope>NUCLEOTIDE SEQUENCE [LARGE SCALE GENOMIC DNA]</scope>
    <source>
        <strain evidence="3 4">KLBMP1111</strain>
    </source>
</reference>
<sequence>MRVDAHHHLWDLSVRDQDWIDPVTMSAIRRDFGPADLAGAAAGFDRTVLVQTVVAAGETPELLVVASETARIGAVVGWVDLTAPSVVDDLARLKSGPGGEWLRGIRHQVQGEADPRWLCRDDVQRGLRAVFDAGLLYELLVLPHQLAASIEAVAAFQDFPFVLDHCAKPPIARGLLQPWASAIRELAGFENATCKLSGLVTEADWAQWTVDDLRPYAGVVLDAFGPSRLMFGSDWPVCLLAGSYGQVVAAAEDLTAGLGEAERDQVFGRTAQRVYGL</sequence>
<comment type="similarity">
    <text evidence="1">Belongs to the metallo-dependent hydrolases superfamily.</text>
</comment>
<evidence type="ECO:0000259" key="2">
    <source>
        <dbReference type="Pfam" id="PF04909"/>
    </source>
</evidence>
<dbReference type="Gene3D" id="3.20.20.140">
    <property type="entry name" value="Metal-dependent hydrolases"/>
    <property type="match status" value="1"/>
</dbReference>
<accession>A0A0N9HVR5</accession>
<dbReference type="KEGG" id="kphy:AOZ06_35490"/>
<dbReference type="GO" id="GO:0016787">
    <property type="term" value="F:hydrolase activity"/>
    <property type="evidence" value="ECO:0007669"/>
    <property type="project" value="UniProtKB-KW"/>
</dbReference>
<proteinExistence type="inferred from homology"/>
<keyword evidence="4" id="KW-1185">Reference proteome</keyword>
<gene>
    <name evidence="3" type="ORF">AOZ06_35490</name>
</gene>
<evidence type="ECO:0000313" key="4">
    <source>
        <dbReference type="Proteomes" id="UP000063699"/>
    </source>
</evidence>
<dbReference type="RefSeq" id="WP_054293369.1">
    <property type="nucleotide sequence ID" value="NZ_CP012752.1"/>
</dbReference>
<organism evidence="3 4">
    <name type="scientific">Kibdelosporangium phytohabitans</name>
    <dbReference type="NCBI Taxonomy" id="860235"/>
    <lineage>
        <taxon>Bacteria</taxon>
        <taxon>Bacillati</taxon>
        <taxon>Actinomycetota</taxon>
        <taxon>Actinomycetes</taxon>
        <taxon>Pseudonocardiales</taxon>
        <taxon>Pseudonocardiaceae</taxon>
        <taxon>Kibdelosporangium</taxon>
    </lineage>
</organism>
<dbReference type="InterPro" id="IPR052350">
    <property type="entry name" value="Metallo-dep_Lactonases"/>
</dbReference>
<dbReference type="STRING" id="860235.AOZ06_35490"/>
<evidence type="ECO:0000256" key="1">
    <source>
        <dbReference type="ARBA" id="ARBA00038310"/>
    </source>
</evidence>
<dbReference type="InterPro" id="IPR006680">
    <property type="entry name" value="Amidohydro-rel"/>
</dbReference>
<dbReference type="Pfam" id="PF04909">
    <property type="entry name" value="Amidohydro_2"/>
    <property type="match status" value="1"/>
</dbReference>
<dbReference type="EMBL" id="CP012752">
    <property type="protein sequence ID" value="ALG11468.1"/>
    <property type="molecule type" value="Genomic_DNA"/>
</dbReference>
<dbReference type="PANTHER" id="PTHR43569:SF2">
    <property type="entry name" value="AMIDOHYDROLASE-RELATED DOMAIN-CONTAINING PROTEIN"/>
    <property type="match status" value="1"/>
</dbReference>
<feature type="domain" description="Amidohydrolase-related" evidence="2">
    <location>
        <begin position="3"/>
        <end position="277"/>
    </location>
</feature>
<dbReference type="PANTHER" id="PTHR43569">
    <property type="entry name" value="AMIDOHYDROLASE"/>
    <property type="match status" value="1"/>
</dbReference>
<evidence type="ECO:0000313" key="3">
    <source>
        <dbReference type="EMBL" id="ALG11468.1"/>
    </source>
</evidence>
<protein>
    <submittedName>
        <fullName evidence="3">Amidohydrolase</fullName>
    </submittedName>
</protein>
<dbReference type="OrthoDB" id="5450317at2"/>
<dbReference type="Proteomes" id="UP000063699">
    <property type="component" value="Chromosome"/>
</dbReference>
<dbReference type="SUPFAM" id="SSF51556">
    <property type="entry name" value="Metallo-dependent hydrolases"/>
    <property type="match status" value="1"/>
</dbReference>